<dbReference type="InterPro" id="IPR017850">
    <property type="entry name" value="Alkaline_phosphatase_core_sf"/>
</dbReference>
<evidence type="ECO:0000313" key="5">
    <source>
        <dbReference type="Proteomes" id="UP000316213"/>
    </source>
</evidence>
<evidence type="ECO:0000256" key="1">
    <source>
        <dbReference type="ARBA" id="ARBA00008779"/>
    </source>
</evidence>
<keyword evidence="5" id="KW-1185">Reference proteome</keyword>
<reference evidence="4 5" key="1">
    <citation type="submission" date="2019-02" db="EMBL/GenBank/DDBJ databases">
        <title>Deep-cultivation of Planctomycetes and their phenomic and genomic characterization uncovers novel biology.</title>
        <authorList>
            <person name="Wiegand S."/>
            <person name="Jogler M."/>
            <person name="Boedeker C."/>
            <person name="Pinto D."/>
            <person name="Vollmers J."/>
            <person name="Rivas-Marin E."/>
            <person name="Kohn T."/>
            <person name="Peeters S.H."/>
            <person name="Heuer A."/>
            <person name="Rast P."/>
            <person name="Oberbeckmann S."/>
            <person name="Bunk B."/>
            <person name="Jeske O."/>
            <person name="Meyerdierks A."/>
            <person name="Storesund J.E."/>
            <person name="Kallscheuer N."/>
            <person name="Luecker S."/>
            <person name="Lage O.M."/>
            <person name="Pohl T."/>
            <person name="Merkel B.J."/>
            <person name="Hornburger P."/>
            <person name="Mueller R.-W."/>
            <person name="Bruemmer F."/>
            <person name="Labrenz M."/>
            <person name="Spormann A.M."/>
            <person name="Op Den Camp H."/>
            <person name="Overmann J."/>
            <person name="Amann R."/>
            <person name="Jetten M.S.M."/>
            <person name="Mascher T."/>
            <person name="Medema M.H."/>
            <person name="Devos D.P."/>
            <person name="Kaster A.-K."/>
            <person name="Ovreas L."/>
            <person name="Rohde M."/>
            <person name="Galperin M.Y."/>
            <person name="Jogler C."/>
        </authorList>
    </citation>
    <scope>NUCLEOTIDE SEQUENCE [LARGE SCALE GENOMIC DNA]</scope>
    <source>
        <strain evidence="4 5">Pla100</strain>
    </source>
</reference>
<name>A0A5C5ZPE2_9BACT</name>
<dbReference type="EMBL" id="SJPM01000018">
    <property type="protein sequence ID" value="TWT89354.1"/>
    <property type="molecule type" value="Genomic_DNA"/>
</dbReference>
<dbReference type="PANTHER" id="PTHR42693:SF53">
    <property type="entry name" value="ENDO-4-O-SULFATASE"/>
    <property type="match status" value="1"/>
</dbReference>
<evidence type="ECO:0000259" key="3">
    <source>
        <dbReference type="Pfam" id="PF00884"/>
    </source>
</evidence>
<dbReference type="PANTHER" id="PTHR42693">
    <property type="entry name" value="ARYLSULFATASE FAMILY MEMBER"/>
    <property type="match status" value="1"/>
</dbReference>
<organism evidence="4 5">
    <name type="scientific">Neorhodopirellula pilleata</name>
    <dbReference type="NCBI Taxonomy" id="2714738"/>
    <lineage>
        <taxon>Bacteria</taxon>
        <taxon>Pseudomonadati</taxon>
        <taxon>Planctomycetota</taxon>
        <taxon>Planctomycetia</taxon>
        <taxon>Pirellulales</taxon>
        <taxon>Pirellulaceae</taxon>
        <taxon>Neorhodopirellula</taxon>
    </lineage>
</organism>
<protein>
    <submittedName>
        <fullName evidence="4">Arylsulfatase</fullName>
        <ecNumber evidence="4">3.1.6.1</ecNumber>
    </submittedName>
</protein>
<sequence>MNRMLSIIFIFLPTHLFTLSLVGFVTAAEKPNIIIFFADDLGYADIGVYGCKDIPTPHVDAIANSGVRFTDGYATHPVCSPSRADLMSGMYQHRFAG</sequence>
<dbReference type="SUPFAM" id="SSF53649">
    <property type="entry name" value="Alkaline phosphatase-like"/>
    <property type="match status" value="1"/>
</dbReference>
<dbReference type="InterPro" id="IPR000917">
    <property type="entry name" value="Sulfatase_N"/>
</dbReference>
<dbReference type="Proteomes" id="UP000316213">
    <property type="component" value="Unassembled WGS sequence"/>
</dbReference>
<gene>
    <name evidence="4" type="primary">atsA_80</name>
    <name evidence="4" type="ORF">Pla100_55170</name>
</gene>
<dbReference type="GO" id="GO:0004065">
    <property type="term" value="F:arylsulfatase activity"/>
    <property type="evidence" value="ECO:0007669"/>
    <property type="project" value="UniProtKB-EC"/>
</dbReference>
<evidence type="ECO:0000256" key="2">
    <source>
        <dbReference type="ARBA" id="ARBA00022801"/>
    </source>
</evidence>
<comment type="similarity">
    <text evidence="1">Belongs to the sulfatase family.</text>
</comment>
<dbReference type="AlphaFoldDB" id="A0A5C5ZPE2"/>
<evidence type="ECO:0000313" key="4">
    <source>
        <dbReference type="EMBL" id="TWT89354.1"/>
    </source>
</evidence>
<dbReference type="Pfam" id="PF00884">
    <property type="entry name" value="Sulfatase"/>
    <property type="match status" value="1"/>
</dbReference>
<keyword evidence="2 4" id="KW-0378">Hydrolase</keyword>
<dbReference type="EC" id="3.1.6.1" evidence="4"/>
<dbReference type="InterPro" id="IPR050738">
    <property type="entry name" value="Sulfatase"/>
</dbReference>
<proteinExistence type="inferred from homology"/>
<accession>A0A5C5ZPE2</accession>
<feature type="domain" description="Sulfatase N-terminal" evidence="3">
    <location>
        <begin position="31"/>
        <end position="95"/>
    </location>
</feature>
<dbReference type="Gene3D" id="3.40.720.10">
    <property type="entry name" value="Alkaline Phosphatase, subunit A"/>
    <property type="match status" value="1"/>
</dbReference>
<comment type="caution">
    <text evidence="4">The sequence shown here is derived from an EMBL/GenBank/DDBJ whole genome shotgun (WGS) entry which is preliminary data.</text>
</comment>